<evidence type="ECO:0000313" key="2">
    <source>
        <dbReference type="EMBL" id="APX26437.1"/>
    </source>
</evidence>
<geneLocation type="plasmid" evidence="3">
    <name>ptpro7</name>
</geneLocation>
<keyword evidence="2" id="KW-0614">Plasmid</keyword>
<organism evidence="2 3">
    <name type="scientific">Salipiger profundus</name>
    <dbReference type="NCBI Taxonomy" id="1229727"/>
    <lineage>
        <taxon>Bacteria</taxon>
        <taxon>Pseudomonadati</taxon>
        <taxon>Pseudomonadota</taxon>
        <taxon>Alphaproteobacteria</taxon>
        <taxon>Rhodobacterales</taxon>
        <taxon>Roseobacteraceae</taxon>
        <taxon>Salipiger</taxon>
    </lineage>
</organism>
<keyword evidence="1" id="KW-0732">Signal</keyword>
<feature type="chain" id="PRO_5013341450" description="TRAP transporter solute receptor, TAXI family" evidence="1">
    <location>
        <begin position="24"/>
        <end position="329"/>
    </location>
</feature>
<evidence type="ECO:0000313" key="3">
    <source>
        <dbReference type="Proteomes" id="UP000186559"/>
    </source>
</evidence>
<dbReference type="AlphaFoldDB" id="A0A1U7DE32"/>
<name>A0A1U7DE32_9RHOB</name>
<proteinExistence type="predicted"/>
<dbReference type="Proteomes" id="UP000186559">
    <property type="component" value="Plasmid pTPRO7"/>
</dbReference>
<dbReference type="PANTHER" id="PTHR42941">
    <property type="entry name" value="SLL1037 PROTEIN"/>
    <property type="match status" value="1"/>
</dbReference>
<sequence precursor="true">MKFPIKAVAASIGLAVLASAASAESVNVTLSGGNPSGLWSLLGAGIDRAVKADDPSGVVTYQATGGGFANIGLLGRERTDLGMAHDAEIKLALAGDEPFDAPIENLQAIGYMYNWAPMHFFIKKSLAEEYGIDSIDDLATSGAAIRVANNNAGNIVANITTFMLEEAGYDEATIESNGGVLVRGGSSQQADLIADGRTDMVINGIFIGHSSFRKVDEGNDVVLLSVPENIIAATNERFGTGTFTIPADSYKNQTEDVVTLALGAMVITSDVLPEETGYMLAKSIASNIDEIRGVHKAMQALTPELLTSQTTLPFHPGAERAYKELGLLK</sequence>
<dbReference type="KEGG" id="tpro:Ga0080559_TMP5100"/>
<gene>
    <name evidence="2" type="ORF">Ga0080559_TMP5100</name>
</gene>
<evidence type="ECO:0000256" key="1">
    <source>
        <dbReference type="SAM" id="SignalP"/>
    </source>
</evidence>
<dbReference type="RefSeq" id="WP_076626055.1">
    <property type="nucleotide sequence ID" value="NZ_BMEW01000019.1"/>
</dbReference>
<dbReference type="NCBIfam" id="TIGR02122">
    <property type="entry name" value="TRAP_TAXI"/>
    <property type="match status" value="1"/>
</dbReference>
<accession>A0A1U7DE32</accession>
<dbReference type="PANTHER" id="PTHR42941:SF1">
    <property type="entry name" value="SLL1037 PROTEIN"/>
    <property type="match status" value="1"/>
</dbReference>
<protein>
    <recommendedName>
        <fullName evidence="4">TRAP transporter solute receptor, TAXI family</fullName>
    </recommendedName>
</protein>
<dbReference type="SUPFAM" id="SSF53850">
    <property type="entry name" value="Periplasmic binding protein-like II"/>
    <property type="match status" value="1"/>
</dbReference>
<dbReference type="InterPro" id="IPR011852">
    <property type="entry name" value="TRAP_TAXI"/>
</dbReference>
<dbReference type="Pfam" id="PF16868">
    <property type="entry name" value="NMT1_3"/>
    <property type="match status" value="1"/>
</dbReference>
<dbReference type="Gene3D" id="3.40.190.10">
    <property type="entry name" value="Periplasmic binding protein-like II"/>
    <property type="match status" value="2"/>
</dbReference>
<keyword evidence="3" id="KW-1185">Reference proteome</keyword>
<reference evidence="2 3" key="1">
    <citation type="submission" date="2016-03" db="EMBL/GenBank/DDBJ databases">
        <title>Deep-sea bacteria in the southern Pacific.</title>
        <authorList>
            <person name="Tang K."/>
        </authorList>
    </citation>
    <scope>NUCLEOTIDE SEQUENCE [LARGE SCALE GENOMIC DNA]</scope>
    <source>
        <strain evidence="2 3">JLT2016</strain>
        <plasmid evidence="3">Plasmid ptpro7</plasmid>
    </source>
</reference>
<dbReference type="EMBL" id="CP014803">
    <property type="protein sequence ID" value="APX26437.1"/>
    <property type="molecule type" value="Genomic_DNA"/>
</dbReference>
<evidence type="ECO:0008006" key="4">
    <source>
        <dbReference type="Google" id="ProtNLM"/>
    </source>
</evidence>
<feature type="signal peptide" evidence="1">
    <location>
        <begin position="1"/>
        <end position="23"/>
    </location>
</feature>